<evidence type="ECO:0000313" key="1">
    <source>
        <dbReference type="EMBL" id="SMF97307.1"/>
    </source>
</evidence>
<dbReference type="OrthoDB" id="1551064at2"/>
<accession>A0A1Y6D3R8</accession>
<organism evidence="1 2">
    <name type="scientific">Methylomagnum ishizawai</name>
    <dbReference type="NCBI Taxonomy" id="1760988"/>
    <lineage>
        <taxon>Bacteria</taxon>
        <taxon>Pseudomonadati</taxon>
        <taxon>Pseudomonadota</taxon>
        <taxon>Gammaproteobacteria</taxon>
        <taxon>Methylococcales</taxon>
        <taxon>Methylococcaceae</taxon>
        <taxon>Methylomagnum</taxon>
    </lineage>
</organism>
<dbReference type="RefSeq" id="WP_085216106.1">
    <property type="nucleotide sequence ID" value="NZ_FXAM01000001.1"/>
</dbReference>
<dbReference type="InterPro" id="IPR035335">
    <property type="entry name" value="DUF5397"/>
</dbReference>
<dbReference type="AlphaFoldDB" id="A0A1Y6D3R8"/>
<keyword evidence="2" id="KW-1185">Reference proteome</keyword>
<dbReference type="Proteomes" id="UP000192923">
    <property type="component" value="Unassembled WGS sequence"/>
</dbReference>
<protein>
    <submittedName>
        <fullName evidence="1">Uncharacterized protein</fullName>
    </submittedName>
</protein>
<name>A0A1Y6D3R8_9GAMM</name>
<proteinExistence type="predicted"/>
<sequence length="64" mass="7241">MQTAFPHPEIIGSFHQFGPFGIPYQVLRPERETGAGWTVEIEIPETGERLEYSLDAVLNDPEAR</sequence>
<dbReference type="EMBL" id="FXAM01000001">
    <property type="protein sequence ID" value="SMF97307.1"/>
    <property type="molecule type" value="Genomic_DNA"/>
</dbReference>
<gene>
    <name evidence="1" type="ORF">SAMN02949497_4729</name>
</gene>
<dbReference type="Pfam" id="PF17375">
    <property type="entry name" value="DUF5397"/>
    <property type="match status" value="1"/>
</dbReference>
<evidence type="ECO:0000313" key="2">
    <source>
        <dbReference type="Proteomes" id="UP000192923"/>
    </source>
</evidence>
<dbReference type="STRING" id="1760988.SAMN02949497_4729"/>
<reference evidence="1 2" key="1">
    <citation type="submission" date="2016-12" db="EMBL/GenBank/DDBJ databases">
        <authorList>
            <person name="Song W.-J."/>
            <person name="Kurnit D.M."/>
        </authorList>
    </citation>
    <scope>NUCLEOTIDE SEQUENCE [LARGE SCALE GENOMIC DNA]</scope>
    <source>
        <strain evidence="1 2">175</strain>
    </source>
</reference>